<evidence type="ECO:0000259" key="1">
    <source>
        <dbReference type="SMART" id="SM00849"/>
    </source>
</evidence>
<name>A0A9P1P9T8_PARSO</name>
<dbReference type="AlphaFoldDB" id="A0A9P1P9T8"/>
<dbReference type="SMART" id="SM00849">
    <property type="entry name" value="Lactamase_B"/>
    <property type="match status" value="1"/>
</dbReference>
<feature type="domain" description="Metallo-beta-lactamase" evidence="1">
    <location>
        <begin position="18"/>
        <end position="212"/>
    </location>
</feature>
<evidence type="ECO:0000313" key="2">
    <source>
        <dbReference type="EMBL" id="CEO32687.1"/>
    </source>
</evidence>
<dbReference type="SUPFAM" id="SSF56281">
    <property type="entry name" value="Metallo-hydrolase/oxidoreductase"/>
    <property type="match status" value="1"/>
</dbReference>
<protein>
    <submittedName>
        <fullName evidence="2">Metal-dependent hydrolase</fullName>
    </submittedName>
</protein>
<accession>A0A9P1P9T8</accession>
<dbReference type="InterPro" id="IPR036866">
    <property type="entry name" value="RibonucZ/Hydroxyglut_hydro"/>
</dbReference>
<reference evidence="3" key="1">
    <citation type="submission" date="2015-01" db="EMBL/GenBank/DDBJ databases">
        <authorList>
            <person name="Aslett A.Martin."/>
            <person name="De Silva Nishadi"/>
        </authorList>
    </citation>
    <scope>NUCLEOTIDE SEQUENCE [LARGE SCALE GENOMIC DNA]</scope>
    <source>
        <strain evidence="3">UMC4404</strain>
    </source>
</reference>
<sequence length="233" mass="26716">MNTLTFLGRGSGYHSTEANTSAYIKENETLLLIDCGETVFKKILEKNLIDGVKHVHILITHMHSDHVGSLGGFIGFCFWKYKITSKVYFKEKEKIKLFLDLLGLKENQAFEVLDPNNKRIEALGLNINYKLTKHVETLNTYSYILKFDTGNNIFYSGDTYETNIDIVEFLKAGNLVYHDTCIDDSKGNVHTSLRKLSELVPKEYRNQVYCIHIDGDNFDEEANKQGFNIISKK</sequence>
<organism evidence="2 3">
    <name type="scientific">Paraclostridium sordellii</name>
    <name type="common">Clostridium sordellii</name>
    <dbReference type="NCBI Taxonomy" id="1505"/>
    <lineage>
        <taxon>Bacteria</taxon>
        <taxon>Bacillati</taxon>
        <taxon>Bacillota</taxon>
        <taxon>Clostridia</taxon>
        <taxon>Peptostreptococcales</taxon>
        <taxon>Peptostreptococcaceae</taxon>
        <taxon>Paraclostridium</taxon>
    </lineage>
</organism>
<dbReference type="InterPro" id="IPR001279">
    <property type="entry name" value="Metallo-B-lactamas"/>
</dbReference>
<comment type="caution">
    <text evidence="2">The sequence shown here is derived from an EMBL/GenBank/DDBJ whole genome shotgun (WGS) entry which is preliminary data.</text>
</comment>
<dbReference type="Gene3D" id="3.60.15.10">
    <property type="entry name" value="Ribonuclease Z/Hydroxyacylglutathione hydrolase-like"/>
    <property type="match status" value="1"/>
</dbReference>
<dbReference type="PANTHER" id="PTHR42663">
    <property type="entry name" value="HYDROLASE C777.06C-RELATED-RELATED"/>
    <property type="match status" value="1"/>
</dbReference>
<dbReference type="RefSeq" id="WP_057557579.1">
    <property type="nucleotide sequence ID" value="NZ_CDNY01000003.1"/>
</dbReference>
<proteinExistence type="predicted"/>
<keyword evidence="2" id="KW-0378">Hydrolase</keyword>
<dbReference type="Proteomes" id="UP000049685">
    <property type="component" value="Unassembled WGS sequence"/>
</dbReference>
<gene>
    <name evidence="2" type="ORF">UMC4404_06671</name>
</gene>
<dbReference type="PANTHER" id="PTHR42663:SF6">
    <property type="entry name" value="HYDROLASE C777.06C-RELATED"/>
    <property type="match status" value="1"/>
</dbReference>
<dbReference type="Pfam" id="PF23023">
    <property type="entry name" value="Anti-Pycsar_Apyc1"/>
    <property type="match status" value="1"/>
</dbReference>
<dbReference type="EMBL" id="CDNY01000003">
    <property type="protein sequence ID" value="CEO32687.1"/>
    <property type="molecule type" value="Genomic_DNA"/>
</dbReference>
<dbReference type="GO" id="GO:0016787">
    <property type="term" value="F:hydrolase activity"/>
    <property type="evidence" value="ECO:0007669"/>
    <property type="project" value="UniProtKB-KW"/>
</dbReference>
<evidence type="ECO:0000313" key="3">
    <source>
        <dbReference type="Proteomes" id="UP000049685"/>
    </source>
</evidence>